<keyword evidence="2" id="KW-1185">Reference proteome</keyword>
<evidence type="ECO:0000313" key="2">
    <source>
        <dbReference type="Proteomes" id="UP001627408"/>
    </source>
</evidence>
<reference evidence="1 2" key="1">
    <citation type="submission" date="2024-08" db="EMBL/GenBank/DDBJ databases">
        <title>Tateyamaria sp. nov., isolated from marine algae.</title>
        <authorList>
            <person name="Choi B.J."/>
            <person name="Kim J.M."/>
            <person name="Lee J.K."/>
            <person name="Choi D.G."/>
            <person name="Bayburt H."/>
            <person name="Baek J.H."/>
            <person name="Han D.M."/>
            <person name="Jeon C.O."/>
        </authorList>
    </citation>
    <scope>NUCLEOTIDE SEQUENCE [LARGE SCALE GENOMIC DNA]</scope>
    <source>
        <strain evidence="1 2">KMU-156</strain>
    </source>
</reference>
<comment type="caution">
    <text evidence="1">The sequence shown here is derived from an EMBL/GenBank/DDBJ whole genome shotgun (WGS) entry which is preliminary data.</text>
</comment>
<gene>
    <name evidence="1" type="ORF">ACERZ8_08745</name>
</gene>
<proteinExistence type="predicted"/>
<name>A0ABW8UVG5_9RHOB</name>
<protein>
    <submittedName>
        <fullName evidence="1">Uncharacterized protein</fullName>
    </submittedName>
</protein>
<evidence type="ECO:0000313" key="1">
    <source>
        <dbReference type="EMBL" id="MFL4469946.1"/>
    </source>
</evidence>
<accession>A0ABW8UVG5</accession>
<dbReference type="RefSeq" id="WP_407591839.1">
    <property type="nucleotide sequence ID" value="NZ_JBHDIY010000002.1"/>
</dbReference>
<dbReference type="EMBL" id="JBHDIY010000002">
    <property type="protein sequence ID" value="MFL4469946.1"/>
    <property type="molecule type" value="Genomic_DNA"/>
</dbReference>
<organism evidence="1 2">
    <name type="scientific">Tateyamaria armeniaca</name>
    <dbReference type="NCBI Taxonomy" id="2518930"/>
    <lineage>
        <taxon>Bacteria</taxon>
        <taxon>Pseudomonadati</taxon>
        <taxon>Pseudomonadota</taxon>
        <taxon>Alphaproteobacteria</taxon>
        <taxon>Rhodobacterales</taxon>
        <taxon>Roseobacteraceae</taxon>
        <taxon>Tateyamaria</taxon>
    </lineage>
</organism>
<dbReference type="InterPro" id="IPR027417">
    <property type="entry name" value="P-loop_NTPase"/>
</dbReference>
<dbReference type="Proteomes" id="UP001627408">
    <property type="component" value="Unassembled WGS sequence"/>
</dbReference>
<dbReference type="Gene3D" id="3.40.50.300">
    <property type="entry name" value="P-loop containing nucleotide triphosphate hydrolases"/>
    <property type="match status" value="1"/>
</dbReference>
<sequence>MGRGTCTDQGLIEARGVGLLHADTIEAAIEVVIDLDQTERDRLPQPHVVTLLGLTLPCLHNAGTEAWPAAILQYLKRGRSEPQ</sequence>